<evidence type="ECO:0000313" key="9">
    <source>
        <dbReference type="EMBL" id="OUQ06017.1"/>
    </source>
</evidence>
<feature type="binding site" evidence="8">
    <location>
        <position position="182"/>
    </location>
    <ligand>
        <name>Zn(2+)</name>
        <dbReference type="ChEBI" id="CHEBI:29105"/>
        <label>1</label>
    </ligand>
</feature>
<dbReference type="SUPFAM" id="SSF53187">
    <property type="entry name" value="Zn-dependent exopeptidases"/>
    <property type="match status" value="1"/>
</dbReference>
<dbReference type="AlphaFoldDB" id="A0A1Y4Q4D3"/>
<dbReference type="PIRSF" id="PIRSF001123">
    <property type="entry name" value="PepA_GA"/>
    <property type="match status" value="1"/>
</dbReference>
<name>A0A1Y4Q4D3_9FIRM</name>
<sequence length="339" mass="37331">MEEYVIEFAKKILAIDSPTGYCKDVIEFVNEEVKKLGYQTSMNNKGNLFIHVEGKSDKTIGLCAHVDTLGLMVRSIKENGDLAFTNVGGPIIPTLDGEYCRVITRDKKVYTGTILSDYPAAHVYEESKTAIRKCENMHIRLDEIVKNKEDVKALGIENGDFIAIDPKTVYTDSGFLKSRFLDDKLSVACLITVLKELKEKNIVPTNNVIMIISTYEEVGHGSSNIPENISELIAVDMGCIGDDLACSEYDVSICAKDSSGPYDYEIISKFIELAKSNDLNYAVDIYPFYGSDVSAALRGGNDIKGGLIGPGVHASHGMERSHKMAIDSTIKLILAYLQD</sequence>
<dbReference type="Pfam" id="PF05343">
    <property type="entry name" value="Peptidase_M42"/>
    <property type="match status" value="1"/>
</dbReference>
<dbReference type="Proteomes" id="UP000196258">
    <property type="component" value="Unassembled WGS sequence"/>
</dbReference>
<dbReference type="InterPro" id="IPR051464">
    <property type="entry name" value="Peptidase_M42_aminopept"/>
</dbReference>
<evidence type="ECO:0000256" key="8">
    <source>
        <dbReference type="PIRSR" id="PIRSR001123-2"/>
    </source>
</evidence>
<gene>
    <name evidence="9" type="ORF">B5E91_04195</name>
</gene>
<feature type="binding site" evidence="8">
    <location>
        <position position="182"/>
    </location>
    <ligand>
        <name>Zn(2+)</name>
        <dbReference type="ChEBI" id="CHEBI:29105"/>
        <label>2</label>
    </ligand>
</feature>
<organism evidence="9 10">
    <name type="scientific">Thomasclavelia spiroformis</name>
    <dbReference type="NCBI Taxonomy" id="29348"/>
    <lineage>
        <taxon>Bacteria</taxon>
        <taxon>Bacillati</taxon>
        <taxon>Bacillota</taxon>
        <taxon>Erysipelotrichia</taxon>
        <taxon>Erysipelotrichales</taxon>
        <taxon>Coprobacillaceae</taxon>
        <taxon>Thomasclavelia</taxon>
    </lineage>
</organism>
<dbReference type="PANTHER" id="PTHR32481">
    <property type="entry name" value="AMINOPEPTIDASE"/>
    <property type="match status" value="1"/>
</dbReference>
<comment type="caution">
    <text evidence="9">The sequence shown here is derived from an EMBL/GenBank/DDBJ whole genome shotgun (WGS) entry which is preliminary data.</text>
</comment>
<feature type="binding site" evidence="8">
    <location>
        <position position="217"/>
    </location>
    <ligand>
        <name>Zn(2+)</name>
        <dbReference type="ChEBI" id="CHEBI:29105"/>
        <label>2</label>
    </ligand>
</feature>
<reference evidence="10" key="1">
    <citation type="submission" date="2017-04" db="EMBL/GenBank/DDBJ databases">
        <title>Function of individual gut microbiota members based on whole genome sequencing of pure cultures obtained from chicken caecum.</title>
        <authorList>
            <person name="Medvecky M."/>
            <person name="Cejkova D."/>
            <person name="Polansky O."/>
            <person name="Karasova D."/>
            <person name="Kubasova T."/>
            <person name="Cizek A."/>
            <person name="Rychlik I."/>
        </authorList>
    </citation>
    <scope>NUCLEOTIDE SEQUENCE [LARGE SCALE GENOMIC DNA]</scope>
    <source>
        <strain evidence="10">An149</strain>
    </source>
</reference>
<feature type="active site" description="Proton acceptor" evidence="7">
    <location>
        <position position="216"/>
    </location>
</feature>
<dbReference type="InterPro" id="IPR023367">
    <property type="entry name" value="Peptidase_M42_dom2"/>
</dbReference>
<evidence type="ECO:0000256" key="2">
    <source>
        <dbReference type="ARBA" id="ARBA00022438"/>
    </source>
</evidence>
<evidence type="ECO:0000256" key="7">
    <source>
        <dbReference type="PIRSR" id="PIRSR001123-1"/>
    </source>
</evidence>
<feature type="binding site" evidence="8">
    <location>
        <position position="316"/>
    </location>
    <ligand>
        <name>Zn(2+)</name>
        <dbReference type="ChEBI" id="CHEBI:29105"/>
        <label>2</label>
    </ligand>
</feature>
<comment type="similarity">
    <text evidence="1 6">Belongs to the peptidase M42 family.</text>
</comment>
<evidence type="ECO:0000256" key="6">
    <source>
        <dbReference type="PIRNR" id="PIRNR001123"/>
    </source>
</evidence>
<keyword evidence="4 8" id="KW-0479">Metal-binding</keyword>
<dbReference type="Gene3D" id="3.40.630.10">
    <property type="entry name" value="Zn peptidases"/>
    <property type="match status" value="1"/>
</dbReference>
<keyword evidence="3" id="KW-0645">Protease</keyword>
<dbReference type="RefSeq" id="WP_087255356.1">
    <property type="nucleotide sequence ID" value="NZ_CAJFOD010000100.1"/>
</dbReference>
<comment type="cofactor">
    <cofactor evidence="8">
        <name>a divalent metal cation</name>
        <dbReference type="ChEBI" id="CHEBI:60240"/>
    </cofactor>
    <text evidence="8">Binds 2 divalent metal cations per subunit.</text>
</comment>
<feature type="binding site" evidence="8">
    <location>
        <position position="65"/>
    </location>
    <ligand>
        <name>Zn(2+)</name>
        <dbReference type="ChEBI" id="CHEBI:29105"/>
        <label>1</label>
    </ligand>
</feature>
<keyword evidence="2 9" id="KW-0031">Aminopeptidase</keyword>
<dbReference type="Gene3D" id="2.40.30.40">
    <property type="entry name" value="Peptidase M42, domain 2"/>
    <property type="match status" value="1"/>
</dbReference>
<proteinExistence type="inferred from homology"/>
<dbReference type="GO" id="GO:0004177">
    <property type="term" value="F:aminopeptidase activity"/>
    <property type="evidence" value="ECO:0007669"/>
    <property type="project" value="UniProtKB-UniRule"/>
</dbReference>
<dbReference type="InterPro" id="IPR008007">
    <property type="entry name" value="Peptidase_M42"/>
</dbReference>
<evidence type="ECO:0000313" key="10">
    <source>
        <dbReference type="Proteomes" id="UP000196258"/>
    </source>
</evidence>
<accession>A0A1Y4Q4D3</accession>
<evidence type="ECO:0000256" key="5">
    <source>
        <dbReference type="ARBA" id="ARBA00022801"/>
    </source>
</evidence>
<dbReference type="EMBL" id="NFLB01000003">
    <property type="protein sequence ID" value="OUQ06017.1"/>
    <property type="molecule type" value="Genomic_DNA"/>
</dbReference>
<protein>
    <submittedName>
        <fullName evidence="9">Aminopeptidase</fullName>
    </submittedName>
</protein>
<dbReference type="SUPFAM" id="SSF101821">
    <property type="entry name" value="Aminopeptidase/glucanase lid domain"/>
    <property type="match status" value="1"/>
</dbReference>
<dbReference type="GO" id="GO:0046872">
    <property type="term" value="F:metal ion binding"/>
    <property type="evidence" value="ECO:0007669"/>
    <property type="project" value="UniProtKB-UniRule"/>
</dbReference>
<feature type="binding site" evidence="8">
    <location>
        <position position="236"/>
    </location>
    <ligand>
        <name>Zn(2+)</name>
        <dbReference type="ChEBI" id="CHEBI:29105"/>
        <label>1</label>
    </ligand>
</feature>
<evidence type="ECO:0000256" key="3">
    <source>
        <dbReference type="ARBA" id="ARBA00022670"/>
    </source>
</evidence>
<dbReference type="GO" id="GO:0006508">
    <property type="term" value="P:proteolysis"/>
    <property type="evidence" value="ECO:0007669"/>
    <property type="project" value="UniProtKB-KW"/>
</dbReference>
<dbReference type="PANTHER" id="PTHR32481:SF7">
    <property type="entry name" value="AMINOPEPTIDASE YHFE-RELATED"/>
    <property type="match status" value="1"/>
</dbReference>
<keyword evidence="5" id="KW-0378">Hydrolase</keyword>
<evidence type="ECO:0000256" key="4">
    <source>
        <dbReference type="ARBA" id="ARBA00022723"/>
    </source>
</evidence>
<dbReference type="CDD" id="cd05657">
    <property type="entry name" value="M42_glucanase_like"/>
    <property type="match status" value="1"/>
</dbReference>
<evidence type="ECO:0000256" key="1">
    <source>
        <dbReference type="ARBA" id="ARBA00006272"/>
    </source>
</evidence>